<keyword evidence="12 13" id="KW-0472">Membrane</keyword>
<protein>
    <recommendedName>
        <fullName evidence="5">Sec translocon accessory complex subunit YajC</fullName>
    </recommendedName>
</protein>
<keyword evidence="15" id="KW-1185">Reference proteome</keyword>
<dbReference type="AlphaFoldDB" id="A0A511BM57"/>
<evidence type="ECO:0000256" key="4">
    <source>
        <dbReference type="ARBA" id="ARBA00011718"/>
    </source>
</evidence>
<dbReference type="PRINTS" id="PR01853">
    <property type="entry name" value="YAJCTRNLCASE"/>
</dbReference>
<dbReference type="GO" id="GO:0005886">
    <property type="term" value="C:plasma membrane"/>
    <property type="evidence" value="ECO:0007669"/>
    <property type="project" value="UniProtKB-SubCell"/>
</dbReference>
<dbReference type="Proteomes" id="UP000321405">
    <property type="component" value="Unassembled WGS sequence"/>
</dbReference>
<gene>
    <name evidence="14" type="ORF">SSA02_05740</name>
</gene>
<feature type="transmembrane region" description="Helical" evidence="13">
    <location>
        <begin position="6"/>
        <end position="25"/>
    </location>
</feature>
<comment type="similarity">
    <text evidence="3">Belongs to the YajC family.</text>
</comment>
<evidence type="ECO:0000256" key="9">
    <source>
        <dbReference type="ARBA" id="ARBA00022927"/>
    </source>
</evidence>
<dbReference type="NCBIfam" id="TIGR00739">
    <property type="entry name" value="yajC"/>
    <property type="match status" value="1"/>
</dbReference>
<comment type="function">
    <text evidence="1">The SecYEG-SecDF-YajC-YidC holo-translocon (HTL) protein secretase/insertase is a supercomplex required for protein secretion, insertion of proteins into membranes, and assembly of membrane protein complexes. While the SecYEG complex is essential for assembly of a number of proteins and complexes, the SecDF-YajC-YidC subcomplex facilitates these functions.</text>
</comment>
<evidence type="ECO:0000256" key="8">
    <source>
        <dbReference type="ARBA" id="ARBA00022692"/>
    </source>
</evidence>
<dbReference type="InterPro" id="IPR003849">
    <property type="entry name" value="Preprotein_translocase_YajC"/>
</dbReference>
<comment type="caution">
    <text evidence="14">The sequence shown here is derived from an EMBL/GenBank/DDBJ whole genome shotgun (WGS) entry which is preliminary data.</text>
</comment>
<organism evidence="14 15">
    <name type="scientific">Swaminathania salitolerans</name>
    <dbReference type="NCBI Taxonomy" id="182838"/>
    <lineage>
        <taxon>Bacteria</taxon>
        <taxon>Pseudomonadati</taxon>
        <taxon>Pseudomonadota</taxon>
        <taxon>Alphaproteobacteria</taxon>
        <taxon>Acetobacterales</taxon>
        <taxon>Acetobacteraceae</taxon>
        <taxon>Swaminathania</taxon>
    </lineage>
</organism>
<dbReference type="EMBL" id="BJVC01000001">
    <property type="protein sequence ID" value="GEL01411.1"/>
    <property type="molecule type" value="Genomic_DNA"/>
</dbReference>
<evidence type="ECO:0000256" key="10">
    <source>
        <dbReference type="ARBA" id="ARBA00022989"/>
    </source>
</evidence>
<accession>A0A511BM57</accession>
<evidence type="ECO:0000256" key="13">
    <source>
        <dbReference type="SAM" id="Phobius"/>
    </source>
</evidence>
<evidence type="ECO:0000313" key="14">
    <source>
        <dbReference type="EMBL" id="GEL01411.1"/>
    </source>
</evidence>
<dbReference type="PANTHER" id="PTHR33909">
    <property type="entry name" value="SEC TRANSLOCON ACCESSORY COMPLEX SUBUNIT YAJC"/>
    <property type="match status" value="1"/>
</dbReference>
<dbReference type="GO" id="GO:0015031">
    <property type="term" value="P:protein transport"/>
    <property type="evidence" value="ECO:0007669"/>
    <property type="project" value="UniProtKB-KW"/>
</dbReference>
<keyword evidence="9" id="KW-0653">Protein transport</keyword>
<evidence type="ECO:0000256" key="3">
    <source>
        <dbReference type="ARBA" id="ARBA00006742"/>
    </source>
</evidence>
<evidence type="ECO:0000256" key="7">
    <source>
        <dbReference type="ARBA" id="ARBA00022475"/>
    </source>
</evidence>
<keyword evidence="10 13" id="KW-1133">Transmembrane helix</keyword>
<name>A0A511BM57_9PROT</name>
<dbReference type="Pfam" id="PF02699">
    <property type="entry name" value="YajC"/>
    <property type="match status" value="1"/>
</dbReference>
<comment type="subunit">
    <text evidence="4">Part of the SecDF-YidC-YajC translocase complex. The SecDF-YidC-YajC translocase forms a supercomplex with SecYEG, called the holo-translocon (HTL).</text>
</comment>
<evidence type="ECO:0000256" key="5">
    <source>
        <dbReference type="ARBA" id="ARBA00014962"/>
    </source>
</evidence>
<sequence>MLANSGIISFLPMILVFVVFYFVLIRPQQARQRELKAQLNALRRGDRIVTSGGIVGTVQLAREGSKEIEVEIAPNTRIQLMRENVSQVLTSTAKPANDAAKAAK</sequence>
<keyword evidence="7" id="KW-1003">Cell membrane</keyword>
<keyword evidence="8 13" id="KW-0812">Transmembrane</keyword>
<keyword evidence="6" id="KW-0813">Transport</keyword>
<reference evidence="14 15" key="1">
    <citation type="submission" date="2019-07" db="EMBL/GenBank/DDBJ databases">
        <title>Whole genome shotgun sequence of Swaminathania salitolerans NBRC 104436.</title>
        <authorList>
            <person name="Hosoyama A."/>
            <person name="Uohara A."/>
            <person name="Ohji S."/>
            <person name="Ichikawa N."/>
        </authorList>
    </citation>
    <scope>NUCLEOTIDE SEQUENCE [LARGE SCALE GENOMIC DNA]</scope>
    <source>
        <strain evidence="14 15">NBRC 104436</strain>
    </source>
</reference>
<dbReference type="PANTHER" id="PTHR33909:SF1">
    <property type="entry name" value="SEC TRANSLOCON ACCESSORY COMPLEX SUBUNIT YAJC"/>
    <property type="match status" value="1"/>
</dbReference>
<evidence type="ECO:0000256" key="11">
    <source>
        <dbReference type="ARBA" id="ARBA00023010"/>
    </source>
</evidence>
<proteinExistence type="inferred from homology"/>
<dbReference type="RefSeq" id="WP_147092365.1">
    <property type="nucleotide sequence ID" value="NZ_BJVC01000001.1"/>
</dbReference>
<evidence type="ECO:0000256" key="6">
    <source>
        <dbReference type="ARBA" id="ARBA00022448"/>
    </source>
</evidence>
<comment type="subcellular location">
    <subcellularLocation>
        <location evidence="2">Cell membrane</location>
        <topology evidence="2">Single-pass membrane protein</topology>
    </subcellularLocation>
</comment>
<evidence type="ECO:0000256" key="2">
    <source>
        <dbReference type="ARBA" id="ARBA00004162"/>
    </source>
</evidence>
<dbReference type="OrthoDB" id="9811406at2"/>
<evidence type="ECO:0000256" key="1">
    <source>
        <dbReference type="ARBA" id="ARBA00002061"/>
    </source>
</evidence>
<evidence type="ECO:0000313" key="15">
    <source>
        <dbReference type="Proteomes" id="UP000321405"/>
    </source>
</evidence>
<keyword evidence="11" id="KW-0811">Translocation</keyword>
<evidence type="ECO:0000256" key="12">
    <source>
        <dbReference type="ARBA" id="ARBA00023136"/>
    </source>
</evidence>
<dbReference type="SMART" id="SM01323">
    <property type="entry name" value="YajC"/>
    <property type="match status" value="1"/>
</dbReference>